<feature type="compositionally biased region" description="Acidic residues" evidence="1">
    <location>
        <begin position="192"/>
        <end position="210"/>
    </location>
</feature>
<feature type="compositionally biased region" description="Basic and acidic residues" evidence="1">
    <location>
        <begin position="158"/>
        <end position="167"/>
    </location>
</feature>
<feature type="compositionally biased region" description="Basic and acidic residues" evidence="1">
    <location>
        <begin position="228"/>
        <end position="238"/>
    </location>
</feature>
<dbReference type="VEuPathDB" id="FungiDB:MELLADRAFT_104290"/>
<reference evidence="3" key="1">
    <citation type="journal article" date="2011" name="Proc. Natl. Acad. Sci. U.S.A.">
        <title>Obligate biotrophy features unraveled by the genomic analysis of rust fungi.</title>
        <authorList>
            <person name="Duplessis S."/>
            <person name="Cuomo C.A."/>
            <person name="Lin Y.-C."/>
            <person name="Aerts A."/>
            <person name="Tisserant E."/>
            <person name="Veneault-Fourrey C."/>
            <person name="Joly D.L."/>
            <person name="Hacquard S."/>
            <person name="Amselem J."/>
            <person name="Cantarel B.L."/>
            <person name="Chiu R."/>
            <person name="Coutinho P.M."/>
            <person name="Feau N."/>
            <person name="Field M."/>
            <person name="Frey P."/>
            <person name="Gelhaye E."/>
            <person name="Goldberg J."/>
            <person name="Grabherr M.G."/>
            <person name="Kodira C.D."/>
            <person name="Kohler A."/>
            <person name="Kuees U."/>
            <person name="Lindquist E.A."/>
            <person name="Lucas S.M."/>
            <person name="Mago R."/>
            <person name="Mauceli E."/>
            <person name="Morin E."/>
            <person name="Murat C."/>
            <person name="Pangilinan J.L."/>
            <person name="Park R."/>
            <person name="Pearson M."/>
            <person name="Quesneville H."/>
            <person name="Rouhier N."/>
            <person name="Sakthikumar S."/>
            <person name="Salamov A.A."/>
            <person name="Schmutz J."/>
            <person name="Selles B."/>
            <person name="Shapiro H."/>
            <person name="Tanguay P."/>
            <person name="Tuskan G.A."/>
            <person name="Henrissat B."/>
            <person name="Van de Peer Y."/>
            <person name="Rouze P."/>
            <person name="Ellis J.G."/>
            <person name="Dodds P.N."/>
            <person name="Schein J.E."/>
            <person name="Zhong S."/>
            <person name="Hamelin R.C."/>
            <person name="Grigoriev I.V."/>
            <person name="Szabo L.J."/>
            <person name="Martin F."/>
        </authorList>
    </citation>
    <scope>NUCLEOTIDE SEQUENCE [LARGE SCALE GENOMIC DNA]</scope>
    <source>
        <strain evidence="3">98AG31 / pathotype 3-4-7</strain>
    </source>
</reference>
<feature type="compositionally biased region" description="Basic and acidic residues" evidence="1">
    <location>
        <begin position="51"/>
        <end position="64"/>
    </location>
</feature>
<dbReference type="AlphaFoldDB" id="F4RE80"/>
<accession>F4RE80</accession>
<keyword evidence="3" id="KW-1185">Reference proteome</keyword>
<dbReference type="EMBL" id="GL883098">
    <property type="protein sequence ID" value="EGG09046.1"/>
    <property type="molecule type" value="Genomic_DNA"/>
</dbReference>
<dbReference type="InParanoid" id="F4RE80"/>
<feature type="compositionally biased region" description="Basic and acidic residues" evidence="1">
    <location>
        <begin position="74"/>
        <end position="90"/>
    </location>
</feature>
<dbReference type="KEGG" id="mlr:MELLADRAFT_104290"/>
<feature type="compositionally biased region" description="Polar residues" evidence="1">
    <location>
        <begin position="38"/>
        <end position="50"/>
    </location>
</feature>
<organism evidence="3">
    <name type="scientific">Melampsora larici-populina (strain 98AG31 / pathotype 3-4-7)</name>
    <name type="common">Poplar leaf rust fungus</name>
    <dbReference type="NCBI Taxonomy" id="747676"/>
    <lineage>
        <taxon>Eukaryota</taxon>
        <taxon>Fungi</taxon>
        <taxon>Dikarya</taxon>
        <taxon>Basidiomycota</taxon>
        <taxon>Pucciniomycotina</taxon>
        <taxon>Pucciniomycetes</taxon>
        <taxon>Pucciniales</taxon>
        <taxon>Melampsoraceae</taxon>
        <taxon>Melampsora</taxon>
    </lineage>
</organism>
<feature type="compositionally biased region" description="Basic residues" evidence="1">
    <location>
        <begin position="216"/>
        <end position="227"/>
    </location>
</feature>
<evidence type="ECO:0000313" key="2">
    <source>
        <dbReference type="EMBL" id="EGG09046.1"/>
    </source>
</evidence>
<dbReference type="Proteomes" id="UP000001072">
    <property type="component" value="Unassembled WGS sequence"/>
</dbReference>
<feature type="region of interest" description="Disordered" evidence="1">
    <location>
        <begin position="156"/>
        <end position="272"/>
    </location>
</feature>
<gene>
    <name evidence="2" type="ORF">MELLADRAFT_104290</name>
</gene>
<dbReference type="HOGENOM" id="CLU_060780_0_0_1"/>
<protein>
    <submittedName>
        <fullName evidence="2">Uncharacterized protein</fullName>
    </submittedName>
</protein>
<evidence type="ECO:0000256" key="1">
    <source>
        <dbReference type="SAM" id="MobiDB-lite"/>
    </source>
</evidence>
<evidence type="ECO:0000313" key="3">
    <source>
        <dbReference type="Proteomes" id="UP000001072"/>
    </source>
</evidence>
<proteinExistence type="predicted"/>
<dbReference type="RefSeq" id="XP_007407406.1">
    <property type="nucleotide sequence ID" value="XM_007407344.1"/>
</dbReference>
<feature type="compositionally biased region" description="Polar residues" evidence="1">
    <location>
        <begin position="91"/>
        <end position="102"/>
    </location>
</feature>
<feature type="compositionally biased region" description="Polar residues" evidence="1">
    <location>
        <begin position="168"/>
        <end position="177"/>
    </location>
</feature>
<feature type="compositionally biased region" description="Basic residues" evidence="1">
    <location>
        <begin position="253"/>
        <end position="270"/>
    </location>
</feature>
<sequence>MTKNSSTTLKAIRASRRVQGLEVSPKGGTGALGENKAGPSNSKPNLISTNKHQEEDNDHIKPDDNADGLGAQSEFKEKCQPDPFKEKRQPDPTQSQNYSNFIGNVPIPFPAETNPLFNATIRVPKGKERAEQSSSNIDDLAGDFVHEDYKLVGASDNLEVKDLEEHQASSPSLGSSNGEDGPDISSSSSDSDNGDSEEDSSSESESEDSEREVKKDKKRKRTSKLKKKLEDAKNEIKQLGKIANIKPSEAAKKSSRRAKKTSDKKKRSKKNGIQVNIGVISKSDLIQLQPFWRKQMKKLESSIPLTVFDQSFALADKEEYKRQHHLSSSKTSKNKGLEAQSEFKMTYGEWTENISLFKRYLIQHKQKEVAERLNFHIKNVKQVK</sequence>
<name>F4RE80_MELLP</name>
<feature type="region of interest" description="Disordered" evidence="1">
    <location>
        <begin position="1"/>
        <end position="106"/>
    </location>
</feature>
<dbReference type="GeneID" id="18922214"/>